<dbReference type="InterPro" id="IPR013766">
    <property type="entry name" value="Thioredoxin_domain"/>
</dbReference>
<feature type="domain" description="Thioredoxin" evidence="14">
    <location>
        <begin position="2"/>
        <end position="153"/>
    </location>
</feature>
<dbReference type="Pfam" id="PF00578">
    <property type="entry name" value="AhpC-TSA"/>
    <property type="match status" value="1"/>
</dbReference>
<dbReference type="FunFam" id="3.40.30.10:FF:000007">
    <property type="entry name" value="Thioredoxin-dependent thiol peroxidase"/>
    <property type="match status" value="1"/>
</dbReference>
<dbReference type="InterPro" id="IPR036249">
    <property type="entry name" value="Thioredoxin-like_sf"/>
</dbReference>
<dbReference type="Proteomes" id="UP000280296">
    <property type="component" value="Unassembled WGS sequence"/>
</dbReference>
<comment type="subunit">
    <text evidence="2">Monomer.</text>
</comment>
<dbReference type="EMBL" id="RYZH01000001">
    <property type="protein sequence ID" value="RUL89638.1"/>
    <property type="molecule type" value="Genomic_DNA"/>
</dbReference>
<gene>
    <name evidence="15" type="ORF">TsocGM_00240</name>
</gene>
<dbReference type="Gene3D" id="3.40.30.10">
    <property type="entry name" value="Glutaredoxin"/>
    <property type="match status" value="1"/>
</dbReference>
<dbReference type="InterPro" id="IPR024706">
    <property type="entry name" value="Peroxiredoxin_AhpC-typ"/>
</dbReference>
<proteinExistence type="inferred from homology"/>
<evidence type="ECO:0000256" key="6">
    <source>
        <dbReference type="ARBA" id="ARBA00023002"/>
    </source>
</evidence>
<evidence type="ECO:0000256" key="12">
    <source>
        <dbReference type="ARBA" id="ARBA00049091"/>
    </source>
</evidence>
<keyword evidence="5" id="KW-0049">Antioxidant</keyword>
<evidence type="ECO:0000256" key="5">
    <source>
        <dbReference type="ARBA" id="ARBA00022862"/>
    </source>
</evidence>
<evidence type="ECO:0000256" key="2">
    <source>
        <dbReference type="ARBA" id="ARBA00011245"/>
    </source>
</evidence>
<dbReference type="NCBIfam" id="NF006960">
    <property type="entry name" value="PRK09437.1"/>
    <property type="match status" value="1"/>
</dbReference>
<evidence type="ECO:0000259" key="14">
    <source>
        <dbReference type="PROSITE" id="PS51352"/>
    </source>
</evidence>
<keyword evidence="7" id="KW-1015">Disulfide bond</keyword>
<evidence type="ECO:0000256" key="11">
    <source>
        <dbReference type="ARBA" id="ARBA00042639"/>
    </source>
</evidence>
<evidence type="ECO:0000313" key="16">
    <source>
        <dbReference type="Proteomes" id="UP000280296"/>
    </source>
</evidence>
<dbReference type="CDD" id="cd03017">
    <property type="entry name" value="PRX_BCP"/>
    <property type="match status" value="1"/>
</dbReference>
<dbReference type="PANTHER" id="PTHR42801">
    <property type="entry name" value="THIOREDOXIN-DEPENDENT PEROXIDE REDUCTASE"/>
    <property type="match status" value="1"/>
</dbReference>
<evidence type="ECO:0000256" key="10">
    <source>
        <dbReference type="ARBA" id="ARBA00038489"/>
    </source>
</evidence>
<comment type="similarity">
    <text evidence="10">Belongs to the peroxiredoxin family. BCP/PrxQ subfamily.</text>
</comment>
<dbReference type="OrthoDB" id="9812811at2"/>
<reference evidence="15 16" key="2">
    <citation type="submission" date="2019-01" db="EMBL/GenBank/DDBJ databases">
        <title>Tautonia sociabilis, a novel thermotolerant planctomycete of Isosphaeraceae family, isolated from a 4000 m deep subterranean habitat.</title>
        <authorList>
            <person name="Kovaleva O.L."/>
            <person name="Elcheninov A.G."/>
            <person name="Van Heerden E."/>
            <person name="Toshchakov S.V."/>
            <person name="Novikov A."/>
            <person name="Bonch-Osmolovskaya E.A."/>
            <person name="Kublanov I.V."/>
        </authorList>
    </citation>
    <scope>NUCLEOTIDE SEQUENCE [LARGE SCALE GENOMIC DNA]</scope>
    <source>
        <strain evidence="15 16">GM2012</strain>
    </source>
</reference>
<dbReference type="GO" id="GO:0008379">
    <property type="term" value="F:thioredoxin peroxidase activity"/>
    <property type="evidence" value="ECO:0007669"/>
    <property type="project" value="TreeGrafter"/>
</dbReference>
<evidence type="ECO:0000256" key="4">
    <source>
        <dbReference type="ARBA" id="ARBA00022559"/>
    </source>
</evidence>
<keyword evidence="4 15" id="KW-0575">Peroxidase</keyword>
<feature type="active site" description="Cysteine sulfenic acid (-SOH) intermediate; for peroxidase activity" evidence="13">
    <location>
        <position position="44"/>
    </location>
</feature>
<dbReference type="GO" id="GO:0005737">
    <property type="term" value="C:cytoplasm"/>
    <property type="evidence" value="ECO:0007669"/>
    <property type="project" value="TreeGrafter"/>
</dbReference>
<name>A0A432MS00_9BACT</name>
<dbReference type="InterPro" id="IPR000866">
    <property type="entry name" value="AhpC/TSA"/>
</dbReference>
<keyword evidence="6 15" id="KW-0560">Oxidoreductase</keyword>
<evidence type="ECO:0000313" key="15">
    <source>
        <dbReference type="EMBL" id="RUL89638.1"/>
    </source>
</evidence>
<dbReference type="GO" id="GO:0045454">
    <property type="term" value="P:cell redox homeostasis"/>
    <property type="evidence" value="ECO:0007669"/>
    <property type="project" value="TreeGrafter"/>
</dbReference>
<dbReference type="GO" id="GO:0034599">
    <property type="term" value="P:cellular response to oxidative stress"/>
    <property type="evidence" value="ECO:0007669"/>
    <property type="project" value="TreeGrafter"/>
</dbReference>
<evidence type="ECO:0000256" key="9">
    <source>
        <dbReference type="ARBA" id="ARBA00032824"/>
    </source>
</evidence>
<evidence type="ECO:0000256" key="7">
    <source>
        <dbReference type="ARBA" id="ARBA00023157"/>
    </source>
</evidence>
<comment type="function">
    <text evidence="1">Thiol-specific peroxidase that catalyzes the reduction of hydrogen peroxide and organic hydroperoxides to water and alcohols, respectively. Plays a role in cell protection against oxidative stress by detoxifying peroxides and as sensor of hydrogen peroxide-mediated signaling events.</text>
</comment>
<dbReference type="AlphaFoldDB" id="A0A432MS00"/>
<evidence type="ECO:0000256" key="8">
    <source>
        <dbReference type="ARBA" id="ARBA00023284"/>
    </source>
</evidence>
<dbReference type="PIRSF" id="PIRSF000239">
    <property type="entry name" value="AHPC"/>
    <property type="match status" value="1"/>
</dbReference>
<accession>A0A432MS00</accession>
<evidence type="ECO:0000256" key="13">
    <source>
        <dbReference type="PIRSR" id="PIRSR000239-1"/>
    </source>
</evidence>
<dbReference type="SUPFAM" id="SSF52833">
    <property type="entry name" value="Thioredoxin-like"/>
    <property type="match status" value="1"/>
</dbReference>
<organism evidence="15 16">
    <name type="scientific">Tautonia sociabilis</name>
    <dbReference type="NCBI Taxonomy" id="2080755"/>
    <lineage>
        <taxon>Bacteria</taxon>
        <taxon>Pseudomonadati</taxon>
        <taxon>Planctomycetota</taxon>
        <taxon>Planctomycetia</taxon>
        <taxon>Isosphaerales</taxon>
        <taxon>Isosphaeraceae</taxon>
        <taxon>Tautonia</taxon>
    </lineage>
</organism>
<dbReference type="PROSITE" id="PS51352">
    <property type="entry name" value="THIOREDOXIN_2"/>
    <property type="match status" value="1"/>
</dbReference>
<evidence type="ECO:0000256" key="3">
    <source>
        <dbReference type="ARBA" id="ARBA00013017"/>
    </source>
</evidence>
<sequence length="153" mass="16700">MIEAGTPAPDFSLLDQHGKAVSLKELKGKPVVLYFYPRDATPGCTTEACDFRDAIAEYEKAGAIVLGVSPDGVSSHQKFAGKLGLPFSLLADAEKEVCQRYGVWQEKTLYGKRSMGVVRTTFLIDSDGIVRKVFPKVRVQGHVAEVLEALRSL</sequence>
<reference evidence="15 16" key="1">
    <citation type="submission" date="2018-12" db="EMBL/GenBank/DDBJ databases">
        <authorList>
            <person name="Toschakov S.V."/>
        </authorList>
    </citation>
    <scope>NUCLEOTIDE SEQUENCE [LARGE SCALE GENOMIC DNA]</scope>
    <source>
        <strain evidence="15 16">GM2012</strain>
    </source>
</reference>
<keyword evidence="16" id="KW-1185">Reference proteome</keyword>
<keyword evidence="8" id="KW-0676">Redox-active center</keyword>
<dbReference type="PANTHER" id="PTHR42801:SF4">
    <property type="entry name" value="AHPC_TSA FAMILY PROTEIN"/>
    <property type="match status" value="1"/>
</dbReference>
<dbReference type="RefSeq" id="WP_126723313.1">
    <property type="nucleotide sequence ID" value="NZ_RYZH01000001.1"/>
</dbReference>
<comment type="caution">
    <text evidence="15">The sequence shown here is derived from an EMBL/GenBank/DDBJ whole genome shotgun (WGS) entry which is preliminary data.</text>
</comment>
<protein>
    <recommendedName>
        <fullName evidence="3">thioredoxin-dependent peroxiredoxin</fullName>
        <ecNumber evidence="3">1.11.1.24</ecNumber>
    </recommendedName>
    <alternativeName>
        <fullName evidence="9">Thioredoxin peroxidase</fullName>
    </alternativeName>
    <alternativeName>
        <fullName evidence="11">Thioredoxin-dependent peroxiredoxin Bcp</fullName>
    </alternativeName>
</protein>
<dbReference type="EC" id="1.11.1.24" evidence="3"/>
<dbReference type="InterPro" id="IPR050924">
    <property type="entry name" value="Peroxiredoxin_BCP/PrxQ"/>
</dbReference>
<comment type="catalytic activity">
    <reaction evidence="12">
        <text>a hydroperoxide + [thioredoxin]-dithiol = an alcohol + [thioredoxin]-disulfide + H2O</text>
        <dbReference type="Rhea" id="RHEA:62620"/>
        <dbReference type="Rhea" id="RHEA-COMP:10698"/>
        <dbReference type="Rhea" id="RHEA-COMP:10700"/>
        <dbReference type="ChEBI" id="CHEBI:15377"/>
        <dbReference type="ChEBI" id="CHEBI:29950"/>
        <dbReference type="ChEBI" id="CHEBI:30879"/>
        <dbReference type="ChEBI" id="CHEBI:35924"/>
        <dbReference type="ChEBI" id="CHEBI:50058"/>
        <dbReference type="EC" id="1.11.1.24"/>
    </reaction>
</comment>
<evidence type="ECO:0000256" key="1">
    <source>
        <dbReference type="ARBA" id="ARBA00003330"/>
    </source>
</evidence>